<keyword evidence="1" id="KW-0808">Transferase</keyword>
<dbReference type="AlphaFoldDB" id="A0A420GEK9"/>
<sequence>MSSTLPSLKVAEERPVHPVTAALLARVQQAARQLGVKFAVAGATARDLVLWHVHGIRAERATRDVDVAVCAISWDAYGALIAGLEQTGLFRASIKAQHTLVFDDPDVGRPVPLDLVPFGDLEAPEGSVTWPPRGDVVMNVLGFREAVDTSVEIDIGERIVVPVVSLPCLALLKILAWYDRRAAKNTDASDLLLILRNYCDAGNMDRVWVNGADLLEVHDFDVGLAASALLGRESRQIALPATFDAVSAILSDDAVYDTLRRDMLARAVVQMLDDAADGSDRTLSAFRNAFLGISGSV</sequence>
<gene>
    <name evidence="1" type="ORF">BCY88_06390</name>
</gene>
<dbReference type="Pfam" id="PF08843">
    <property type="entry name" value="AbiEii"/>
    <property type="match status" value="1"/>
</dbReference>
<protein>
    <submittedName>
        <fullName evidence="1">Nucleotidyltransferase</fullName>
    </submittedName>
</protein>
<name>A0A420GEK9_9BURK</name>
<evidence type="ECO:0000313" key="2">
    <source>
        <dbReference type="Proteomes" id="UP000283709"/>
    </source>
</evidence>
<organism evidence="1 2">
    <name type="scientific">Paraburkholderia fungorum</name>
    <dbReference type="NCBI Taxonomy" id="134537"/>
    <lineage>
        <taxon>Bacteria</taxon>
        <taxon>Pseudomonadati</taxon>
        <taxon>Pseudomonadota</taxon>
        <taxon>Betaproteobacteria</taxon>
        <taxon>Burkholderiales</taxon>
        <taxon>Burkholderiaceae</taxon>
        <taxon>Paraburkholderia</taxon>
    </lineage>
</organism>
<dbReference type="EMBL" id="MCAS01000023">
    <property type="protein sequence ID" value="RKF43599.1"/>
    <property type="molecule type" value="Genomic_DNA"/>
</dbReference>
<evidence type="ECO:0000313" key="1">
    <source>
        <dbReference type="EMBL" id="RKF43599.1"/>
    </source>
</evidence>
<reference evidence="1 2" key="1">
    <citation type="submission" date="2016-07" db="EMBL/GenBank/DDBJ databases">
        <title>Genome analysis of Burkholderia fungorum ES3-20.</title>
        <authorList>
            <person name="Xu D."/>
            <person name="Yao R."/>
            <person name="Zheng S."/>
        </authorList>
    </citation>
    <scope>NUCLEOTIDE SEQUENCE [LARGE SCALE GENOMIC DNA]</scope>
    <source>
        <strain evidence="1 2">ES3-20</strain>
    </source>
</reference>
<dbReference type="OrthoDB" id="5918411at2"/>
<comment type="caution">
    <text evidence="1">The sequence shown here is derived from an EMBL/GenBank/DDBJ whole genome shotgun (WGS) entry which is preliminary data.</text>
</comment>
<proteinExistence type="predicted"/>
<dbReference type="InterPro" id="IPR014942">
    <property type="entry name" value="AbiEii"/>
</dbReference>
<accession>A0A420GEK9</accession>
<dbReference type="Proteomes" id="UP000283709">
    <property type="component" value="Unassembled WGS sequence"/>
</dbReference>
<dbReference type="GO" id="GO:0016740">
    <property type="term" value="F:transferase activity"/>
    <property type="evidence" value="ECO:0007669"/>
    <property type="project" value="UniProtKB-KW"/>
</dbReference>